<feature type="compositionally biased region" description="Low complexity" evidence="1">
    <location>
        <begin position="21"/>
        <end position="54"/>
    </location>
</feature>
<evidence type="ECO:0000256" key="1">
    <source>
        <dbReference type="SAM" id="MobiDB-lite"/>
    </source>
</evidence>
<keyword evidence="4" id="KW-1185">Reference proteome</keyword>
<evidence type="ECO:0000256" key="2">
    <source>
        <dbReference type="SAM" id="Phobius"/>
    </source>
</evidence>
<protein>
    <submittedName>
        <fullName evidence="3">Uncharacterized protein</fullName>
    </submittedName>
</protein>
<keyword evidence="2" id="KW-0812">Transmembrane</keyword>
<reference evidence="3 4" key="1">
    <citation type="journal article" date="2017" name="PLoS Biol.">
        <title>The sea cucumber genome provides insights into morphological evolution and visceral regeneration.</title>
        <authorList>
            <person name="Zhang X."/>
            <person name="Sun L."/>
            <person name="Yuan J."/>
            <person name="Sun Y."/>
            <person name="Gao Y."/>
            <person name="Zhang L."/>
            <person name="Li S."/>
            <person name="Dai H."/>
            <person name="Hamel J.F."/>
            <person name="Liu C."/>
            <person name="Yu Y."/>
            <person name="Liu S."/>
            <person name="Lin W."/>
            <person name="Guo K."/>
            <person name="Jin S."/>
            <person name="Xu P."/>
            <person name="Storey K.B."/>
            <person name="Huan P."/>
            <person name="Zhang T."/>
            <person name="Zhou Y."/>
            <person name="Zhang J."/>
            <person name="Lin C."/>
            <person name="Li X."/>
            <person name="Xing L."/>
            <person name="Huo D."/>
            <person name="Sun M."/>
            <person name="Wang L."/>
            <person name="Mercier A."/>
            <person name="Li F."/>
            <person name="Yang H."/>
            <person name="Xiang J."/>
        </authorList>
    </citation>
    <scope>NUCLEOTIDE SEQUENCE [LARGE SCALE GENOMIC DNA]</scope>
    <source>
        <strain evidence="3">Shaxun</strain>
        <tissue evidence="3">Muscle</tissue>
    </source>
</reference>
<gene>
    <name evidence="3" type="ORF">BSL78_19880</name>
</gene>
<dbReference type="EMBL" id="MRZV01000864">
    <property type="protein sequence ID" value="PIK43242.1"/>
    <property type="molecule type" value="Genomic_DNA"/>
</dbReference>
<proteinExistence type="predicted"/>
<feature type="transmembrane region" description="Helical" evidence="2">
    <location>
        <begin position="63"/>
        <end position="89"/>
    </location>
</feature>
<organism evidence="3 4">
    <name type="scientific">Stichopus japonicus</name>
    <name type="common">Sea cucumber</name>
    <dbReference type="NCBI Taxonomy" id="307972"/>
    <lineage>
        <taxon>Eukaryota</taxon>
        <taxon>Metazoa</taxon>
        <taxon>Echinodermata</taxon>
        <taxon>Eleutherozoa</taxon>
        <taxon>Echinozoa</taxon>
        <taxon>Holothuroidea</taxon>
        <taxon>Aspidochirotacea</taxon>
        <taxon>Aspidochirotida</taxon>
        <taxon>Stichopodidae</taxon>
        <taxon>Apostichopus</taxon>
    </lineage>
</organism>
<accession>A0A2G8K5I7</accession>
<dbReference type="Proteomes" id="UP000230750">
    <property type="component" value="Unassembled WGS sequence"/>
</dbReference>
<feature type="region of interest" description="Disordered" evidence="1">
    <location>
        <begin position="21"/>
        <end position="56"/>
    </location>
</feature>
<name>A0A2G8K5I7_STIJA</name>
<evidence type="ECO:0000313" key="3">
    <source>
        <dbReference type="EMBL" id="PIK43242.1"/>
    </source>
</evidence>
<evidence type="ECO:0000313" key="4">
    <source>
        <dbReference type="Proteomes" id="UP000230750"/>
    </source>
</evidence>
<dbReference type="AlphaFoldDB" id="A0A2G8K5I7"/>
<keyword evidence="2" id="KW-0472">Membrane</keyword>
<sequence length="376" mass="40193">MITDTPASPVTDVTVGSTVSGVTPVSSVSTDTSASPVTDGTTGATGSGATPASPVSGFKKRPAAFLAPTLTILAVVLLIVTIVIGIIVFRWYLRRKKSDPGATAGDAEVGAYEVPKKTSFSALEITGNVTDSDEDSNQVDVEYAISNEEMERESDSYDDVENGNKPGIKGSEMDCEVMDIGKATLDKCDLGNSIIRDRGPLPIIDISQTGRSLDVDECYQELPGTEESNDVVECRVKIKDLPKQLQDKNSVPEDTITDEFKVCLLLVSLMNLGVLIITDEFKAKLPGASTPGTQPGLCPWTPPWAPWTAPLTVSRCMLTDAFSVSIVSPTKFSDFFYLRLIPDEIMEQISICPAKLRKSKSLGAVLSQNPPPTPSP</sequence>
<keyword evidence="2" id="KW-1133">Transmembrane helix</keyword>
<comment type="caution">
    <text evidence="3">The sequence shown here is derived from an EMBL/GenBank/DDBJ whole genome shotgun (WGS) entry which is preliminary data.</text>
</comment>